<proteinExistence type="inferred from homology"/>
<protein>
    <recommendedName>
        <fullName evidence="12">Dynactin subunit 4</fullName>
    </recommendedName>
</protein>
<accession>A0A0F8B0G7</accession>
<comment type="similarity">
    <text evidence="11">Belongs to the dynactin subunit 4 family.</text>
</comment>
<evidence type="ECO:0000256" key="6">
    <source>
        <dbReference type="ARBA" id="ARBA00022553"/>
    </source>
</evidence>
<keyword evidence="4" id="KW-0963">Cytoplasm</keyword>
<gene>
    <name evidence="15" type="primary">Dctn4</name>
    <name evidence="15" type="ORF">CFO_g4737</name>
</gene>
<evidence type="ECO:0000256" key="8">
    <source>
        <dbReference type="ARBA" id="ARBA00022990"/>
    </source>
</evidence>
<sequence>MASLGPYTFIQCPCSDPSTILRSDDNNATSPTDPENDIDDDDDMAFDPRAPRANYSLFPLEYLMYCADCHEIRCPRCVGEEITIYYCPSCIFEVPSSNIKSEGNRCTRSCFQCPVCVGTLVVTSLDRPSDRSTAAASTEGAPPPTPTSGGPYALNCTYCLWSSSEIGIEFDKSNGVYGQLSRVRNGGAPKLSAREFKEKHKDGSANGSGLPTAIDPDIHFSNLKAFYQNQSSDMSSSSGSGIGAIGDLGFGSPGSLSRIMSLYTGGSMGGKRTQPKNTVLSEASSITEGLKPTQLDESAALAKLRASRWEDTVSMEQNENQLHHCRFTDELRPVPVLLRTKRSKRCPVCRHIIAKPEAKVLNTRYRIRLVASSFVPSISIKPMNPGPPPPSRNIPVAPTLPTLQPHAPTQFILTFQNPIFETIKITLATASTTPGRFPSKVTLLCPQFTVDANTDMWDDALKNEGDKRRTRGPDEMNQAEAGKIWDRGRNWVSIVLEVVPASLDLQAAKPAKGDDQDVHDPPLREDEDILEIPLFVRVEWEVEAQESSSKDKMAKEKKELAYWCVLGVGRIGTG</sequence>
<feature type="region of interest" description="Disordered" evidence="14">
    <location>
        <begin position="20"/>
        <end position="43"/>
    </location>
</feature>
<keyword evidence="16" id="KW-1185">Reference proteome</keyword>
<dbReference type="EMBL" id="LBBL01000303">
    <property type="protein sequence ID" value="KKF92910.1"/>
    <property type="molecule type" value="Genomic_DNA"/>
</dbReference>
<dbReference type="PANTHER" id="PTHR13034:SF2">
    <property type="entry name" value="DYNACTIN SUBUNIT 4"/>
    <property type="match status" value="1"/>
</dbReference>
<keyword evidence="7" id="KW-0832">Ubl conjugation</keyword>
<evidence type="ECO:0000256" key="14">
    <source>
        <dbReference type="SAM" id="MobiDB-lite"/>
    </source>
</evidence>
<evidence type="ECO:0000256" key="4">
    <source>
        <dbReference type="ARBA" id="ARBA00022490"/>
    </source>
</evidence>
<feature type="compositionally biased region" description="Acidic residues" evidence="14">
    <location>
        <begin position="34"/>
        <end position="43"/>
    </location>
</feature>
<dbReference type="Pfam" id="PF05502">
    <property type="entry name" value="Dynactin_p62"/>
    <property type="match status" value="1"/>
</dbReference>
<evidence type="ECO:0000256" key="7">
    <source>
        <dbReference type="ARBA" id="ARBA00022843"/>
    </source>
</evidence>
<dbReference type="OrthoDB" id="283815at2759"/>
<comment type="subcellular location">
    <subcellularLocation>
        <location evidence="1">Cytoplasm</location>
        <location evidence="1">Cytoskeleton</location>
        <location evidence="1">Microtubule organizing center</location>
        <location evidence="1">Centrosome</location>
    </subcellularLocation>
    <subcellularLocation>
        <location evidence="2">Cytoplasm</location>
        <location evidence="2">Cytoskeleton</location>
        <location evidence="2">Stress fiber</location>
    </subcellularLocation>
    <subcellularLocation>
        <location evidence="3">Cytoplasm</location>
        <location evidence="3">Myofibril</location>
    </subcellularLocation>
</comment>
<dbReference type="AlphaFoldDB" id="A0A0F8B0G7"/>
<dbReference type="GO" id="GO:0001725">
    <property type="term" value="C:stress fiber"/>
    <property type="evidence" value="ECO:0007669"/>
    <property type="project" value="UniProtKB-SubCell"/>
</dbReference>
<feature type="region of interest" description="Disordered" evidence="14">
    <location>
        <begin position="128"/>
        <end position="148"/>
    </location>
</feature>
<keyword evidence="5" id="KW-1017">Isopeptide bond</keyword>
<evidence type="ECO:0000256" key="2">
    <source>
        <dbReference type="ARBA" id="ARBA00004529"/>
    </source>
</evidence>
<evidence type="ECO:0000256" key="12">
    <source>
        <dbReference type="ARBA" id="ARBA00034864"/>
    </source>
</evidence>
<evidence type="ECO:0000313" key="15">
    <source>
        <dbReference type="EMBL" id="KKF92910.1"/>
    </source>
</evidence>
<evidence type="ECO:0000256" key="10">
    <source>
        <dbReference type="ARBA" id="ARBA00023212"/>
    </source>
</evidence>
<organism evidence="15 16">
    <name type="scientific">Ceratocystis fimbriata f. sp. platani</name>
    <dbReference type="NCBI Taxonomy" id="88771"/>
    <lineage>
        <taxon>Eukaryota</taxon>
        <taxon>Fungi</taxon>
        <taxon>Dikarya</taxon>
        <taxon>Ascomycota</taxon>
        <taxon>Pezizomycotina</taxon>
        <taxon>Sordariomycetes</taxon>
        <taxon>Hypocreomycetidae</taxon>
        <taxon>Microascales</taxon>
        <taxon>Ceratocystidaceae</taxon>
        <taxon>Ceratocystis</taxon>
    </lineage>
</organism>
<dbReference type="InterPro" id="IPR008603">
    <property type="entry name" value="DCTN4"/>
</dbReference>
<evidence type="ECO:0000256" key="9">
    <source>
        <dbReference type="ARBA" id="ARBA00023054"/>
    </source>
</evidence>
<keyword evidence="10" id="KW-0206">Cytoskeleton</keyword>
<dbReference type="PANTHER" id="PTHR13034">
    <property type="entry name" value="DYNACTIN P62 SUBUNIT"/>
    <property type="match status" value="1"/>
</dbReference>
<evidence type="ECO:0000256" key="3">
    <source>
        <dbReference type="ARBA" id="ARBA00004657"/>
    </source>
</evidence>
<name>A0A0F8B0G7_CERFI</name>
<comment type="caution">
    <text evidence="15">The sequence shown here is derived from an EMBL/GenBank/DDBJ whole genome shotgun (WGS) entry which is preliminary data.</text>
</comment>
<evidence type="ECO:0000256" key="1">
    <source>
        <dbReference type="ARBA" id="ARBA00004300"/>
    </source>
</evidence>
<dbReference type="Proteomes" id="UP000034841">
    <property type="component" value="Unassembled WGS sequence"/>
</dbReference>
<evidence type="ECO:0000256" key="13">
    <source>
        <dbReference type="ARBA" id="ARBA00093507"/>
    </source>
</evidence>
<reference evidence="15 16" key="1">
    <citation type="submission" date="2015-04" db="EMBL/GenBank/DDBJ databases">
        <title>Genome sequence of Ceratocystis platani, a major pathogen of plane trees.</title>
        <authorList>
            <person name="Belbahri L."/>
        </authorList>
    </citation>
    <scope>NUCLEOTIDE SEQUENCE [LARGE SCALE GENOMIC DNA]</scope>
    <source>
        <strain evidence="15 16">CFO</strain>
    </source>
</reference>
<evidence type="ECO:0000256" key="5">
    <source>
        <dbReference type="ARBA" id="ARBA00022499"/>
    </source>
</evidence>
<evidence type="ECO:0000313" key="16">
    <source>
        <dbReference type="Proteomes" id="UP000034841"/>
    </source>
</evidence>
<comment type="subunit">
    <text evidence="13">Subunit of dynactin, a multiprotein complex part of a tripartite complex with dynein and a adapter, such as BICDL1, BICD2 or HOOK3. The dynactin complex is built around ACTR1A/ACTB filament and consists of an actin-related filament composed of a shoulder domain, a pointed end and a barbed end. Its length is defined by its flexible shoulder domain. The soulder is composed of 2 DCTN1 subunits, 4 DCTN2 and 2 DCTN3. The 4 DCNT2 (via N-terminus) bind the ACTR1A filament and act as molecular rulers to determine the length. The pointed end is important for binding dynein-dynactin cargo adapters. Consists of 4 subunits: ACTR10, DCNT4, DCTN5 and DCTN6. The barbed end is composed of a CAPZA1:CAPZB heterodimers, which binds ACTR1A/ACTB filament and dynactin and stabilizes dynactin. Interacts with ATP7B, but not ATP7A, in a copper-dependent manner. Interacts with ANK2; this interaction is required for localization at costameres. Interacts with N4BP2L1.</text>
</comment>
<keyword evidence="8" id="KW-0007">Acetylation</keyword>
<dbReference type="GO" id="GO:0005869">
    <property type="term" value="C:dynactin complex"/>
    <property type="evidence" value="ECO:0007669"/>
    <property type="project" value="InterPro"/>
</dbReference>
<feature type="compositionally biased region" description="Polar residues" evidence="14">
    <location>
        <begin position="20"/>
        <end position="32"/>
    </location>
</feature>
<keyword evidence="9" id="KW-0175">Coiled coil</keyword>
<evidence type="ECO:0000256" key="11">
    <source>
        <dbReference type="ARBA" id="ARBA00034776"/>
    </source>
</evidence>
<keyword evidence="6" id="KW-0597">Phosphoprotein</keyword>